<dbReference type="AGR" id="MGI:2150152"/>
<proteinExistence type="evidence at protein level"/>
<organism evidence="1 3">
    <name type="scientific">Mus musculus</name>
    <name type="common">Mouse</name>
    <dbReference type="NCBI Taxonomy" id="10090"/>
    <lineage>
        <taxon>Eukaryota</taxon>
        <taxon>Metazoa</taxon>
        <taxon>Chordata</taxon>
        <taxon>Craniata</taxon>
        <taxon>Vertebrata</taxon>
        <taxon>Euteleostomi</taxon>
        <taxon>Mammalia</taxon>
        <taxon>Eutheria</taxon>
        <taxon>Euarchontoglires</taxon>
        <taxon>Glires</taxon>
        <taxon>Rodentia</taxon>
        <taxon>Myomorpha</taxon>
        <taxon>Muroidea</taxon>
        <taxon>Muridae</taxon>
        <taxon>Murinae</taxon>
        <taxon>Mus</taxon>
        <taxon>Mus</taxon>
    </lineage>
</organism>
<keyword evidence="3" id="KW-1185">Reference proteome</keyword>
<gene>
    <name evidence="1 2" type="primary">Ubqln4</name>
</gene>
<dbReference type="VEuPathDB" id="HostDB:ENSMUSG00000008604"/>
<reference evidence="1" key="3">
    <citation type="submission" date="2025-08" db="UniProtKB">
        <authorList>
            <consortium name="Ensembl"/>
        </authorList>
    </citation>
    <scope>IDENTIFICATION</scope>
    <source>
        <strain evidence="1">C57BL/6J</strain>
    </source>
</reference>
<evidence type="ECO:0000313" key="1">
    <source>
        <dbReference type="Ensembl" id="ENSMUSP00000142145.2"/>
    </source>
</evidence>
<dbReference type="Bgee" id="ENSMUSG00000008604">
    <property type="expression patterns" value="Expressed in ventricular zone and 257 other cell types or tissues"/>
</dbReference>
<sequence length="45" mass="4929">MAEPSGAETRPQIRVTVKTPKDKEEIVICDQASVKEARSSRMGTP</sequence>
<dbReference type="ProteomicsDB" id="312573"/>
<name>A0A0A6YXU5_MOUSE</name>
<dbReference type="Ensembl" id="ENSMUST00000192962.2">
    <property type="protein sequence ID" value="ENSMUSP00000142145.2"/>
    <property type="gene ID" value="ENSMUSG00000008604.12"/>
</dbReference>
<dbReference type="HOGENOM" id="CLU_3207455_0_0_1"/>
<reference evidence="1 3" key="2">
    <citation type="journal article" date="2011" name="PLoS Biol.">
        <title>Modernizing reference genome assemblies.</title>
        <authorList>
            <person name="Church D.M."/>
            <person name="Schneider V.A."/>
            <person name="Graves T."/>
            <person name="Auger K."/>
            <person name="Cunningham F."/>
            <person name="Bouk N."/>
            <person name="Chen H.C."/>
            <person name="Agarwala R."/>
            <person name="McLaren W.M."/>
            <person name="Ritchie G.R."/>
            <person name="Albracht D."/>
            <person name="Kremitzki M."/>
            <person name="Rock S."/>
            <person name="Kotkiewicz H."/>
            <person name="Kremitzki C."/>
            <person name="Wollam A."/>
            <person name="Trani L."/>
            <person name="Fulton L."/>
            <person name="Fulton R."/>
            <person name="Matthews L."/>
            <person name="Whitehead S."/>
            <person name="Chow W."/>
            <person name="Torrance J."/>
            <person name="Dunn M."/>
            <person name="Harden G."/>
            <person name="Threadgold G."/>
            <person name="Wood J."/>
            <person name="Collins J."/>
            <person name="Heath P."/>
            <person name="Griffiths G."/>
            <person name="Pelan S."/>
            <person name="Grafham D."/>
            <person name="Eichler E.E."/>
            <person name="Weinstock G."/>
            <person name="Mardis E.R."/>
            <person name="Wilson R.K."/>
            <person name="Howe K."/>
            <person name="Flicek P."/>
            <person name="Hubbard T."/>
        </authorList>
    </citation>
    <scope>NUCLEOTIDE SEQUENCE [LARGE SCALE GENOMIC DNA]</scope>
    <source>
        <strain evidence="1 3">C57BL/6J</strain>
    </source>
</reference>
<reference evidence="1 3" key="1">
    <citation type="journal article" date="2009" name="PLoS Biol.">
        <title>Lineage-specific biology revealed by a finished genome assembly of the mouse.</title>
        <authorList>
            <consortium name="Mouse Genome Sequencing Consortium"/>
            <person name="Church D.M."/>
            <person name="Goodstadt L."/>
            <person name="Hillier L.W."/>
            <person name="Zody M.C."/>
            <person name="Goldstein S."/>
            <person name="She X."/>
            <person name="Bult C.J."/>
            <person name="Agarwala R."/>
            <person name="Cherry J.L."/>
            <person name="DiCuccio M."/>
            <person name="Hlavina W."/>
            <person name="Kapustin Y."/>
            <person name="Meric P."/>
            <person name="Maglott D."/>
            <person name="Birtle Z."/>
            <person name="Marques A.C."/>
            <person name="Graves T."/>
            <person name="Zhou S."/>
            <person name="Teague B."/>
            <person name="Potamousis K."/>
            <person name="Churas C."/>
            <person name="Place M."/>
            <person name="Herschleb J."/>
            <person name="Runnheim R."/>
            <person name="Forrest D."/>
            <person name="Amos-Landgraf J."/>
            <person name="Schwartz D.C."/>
            <person name="Cheng Z."/>
            <person name="Lindblad-Toh K."/>
            <person name="Eichler E.E."/>
            <person name="Ponting C.P."/>
        </authorList>
    </citation>
    <scope>NUCLEOTIDE SEQUENCE [LARGE SCALE GENOMIC DNA]</scope>
    <source>
        <strain evidence="1 3">C57BL/6J</strain>
    </source>
</reference>
<dbReference type="AlphaFoldDB" id="A0A0A6YXU5"/>
<evidence type="ECO:0000313" key="3">
    <source>
        <dbReference type="Proteomes" id="UP000000589"/>
    </source>
</evidence>
<dbReference type="Antibodypedia" id="34204">
    <property type="antibodies" value="121 antibodies from 26 providers"/>
</dbReference>
<evidence type="ECO:0007829" key="4">
    <source>
        <dbReference type="PeptideAtlas" id="A0A0A6YXU5"/>
    </source>
</evidence>
<evidence type="ECO:0000313" key="2">
    <source>
        <dbReference type="MGI" id="MGI:2150152"/>
    </source>
</evidence>
<dbReference type="ExpressionAtlas" id="A0A0A6YXU5">
    <property type="expression patterns" value="baseline and differential"/>
</dbReference>
<evidence type="ECO:0007829" key="5">
    <source>
        <dbReference type="ProteomicsDB" id="A0A0A6YXU5"/>
    </source>
</evidence>
<reference evidence="1" key="4">
    <citation type="submission" date="2025-09" db="UniProtKB">
        <authorList>
            <consortium name="Ensembl"/>
        </authorList>
    </citation>
    <scope>IDENTIFICATION</scope>
    <source>
        <strain evidence="1">C57BL/6J</strain>
    </source>
</reference>
<keyword evidence="4 5" id="KW-1267">Proteomics identification</keyword>
<dbReference type="Proteomes" id="UP000000589">
    <property type="component" value="Chromosome 3"/>
</dbReference>
<accession>A0A0A6YXU5</accession>
<dbReference type="SMR" id="A0A0A6YXU5"/>
<dbReference type="MGI" id="MGI:2150152">
    <property type="gene designation" value="Ubqln4"/>
</dbReference>
<protein>
    <submittedName>
        <fullName evidence="1">Ubiquilin 4</fullName>
    </submittedName>
</protein>
<dbReference type="GeneTree" id="ENSGT00940000155620"/>